<feature type="domain" description="Fe-containing alcohol dehydrogenase-like C-terminal" evidence="5">
    <location>
        <begin position="193"/>
        <end position="387"/>
    </location>
</feature>
<dbReference type="FunFam" id="1.20.1090.10:FF:000001">
    <property type="entry name" value="Aldehyde-alcohol dehydrogenase"/>
    <property type="match status" value="1"/>
</dbReference>
<evidence type="ECO:0000259" key="5">
    <source>
        <dbReference type="Pfam" id="PF25137"/>
    </source>
</evidence>
<sequence length="392" mass="42402">MPDRAMKELRKFVVPEVIVGTDARLLAGRYVAHFGARRVMVVTDPQVVEQPWFAGIIDSIRQLDKEVELFTDVTENPKDYEVMLGSELFLANECDLIVAVGGGSPMDCAKGIGIVSTNGGHILDYEGVDEVRLPGPPLICIPTTAGTSADVSQFAIIVDTQTHVKKAIISKKVVPDLALIDPVPLLTMPPYLTACTGMDALTHAIEAAVSNARSELTDVHALEAVRLVTENLEAAVQPERTLGTMRNMMMGSLHAGFAFSNASLGAVHALAHSLGGLLDLAHGECNGILLEHLIFLNYPHAVSQFQHLSRQMKLPMEAADDDQLRRQLVQAVSALRQRVGIPDTLPAVTVTPGQIDKMAESALQDPCMVTNPKKLTKAEVVTIYEKLFHPQG</sequence>
<comment type="caution">
    <text evidence="6">The sequence shown here is derived from an EMBL/GenBank/DDBJ whole genome shotgun (WGS) entry which is preliminary data.</text>
</comment>
<dbReference type="SUPFAM" id="SSF56796">
    <property type="entry name" value="Dehydroquinate synthase-like"/>
    <property type="match status" value="1"/>
</dbReference>
<dbReference type="Gene3D" id="1.20.1090.10">
    <property type="entry name" value="Dehydroquinate synthase-like - alpha domain"/>
    <property type="match status" value="1"/>
</dbReference>
<dbReference type="GO" id="GO:0046872">
    <property type="term" value="F:metal ion binding"/>
    <property type="evidence" value="ECO:0007669"/>
    <property type="project" value="InterPro"/>
</dbReference>
<feature type="domain" description="Alcohol dehydrogenase iron-type/glycerol dehydrogenase GldA" evidence="4">
    <location>
        <begin position="16"/>
        <end position="182"/>
    </location>
</feature>
<dbReference type="FunFam" id="3.40.50.1970:FF:000003">
    <property type="entry name" value="Alcohol dehydrogenase, iron-containing"/>
    <property type="match status" value="1"/>
</dbReference>
<protein>
    <submittedName>
        <fullName evidence="6">Alcohol dehydrogenase, class IV</fullName>
    </submittedName>
</protein>
<gene>
    <name evidence="6" type="ORF">SAMN06296020_11479</name>
</gene>
<name>A0AA46AK00_9CLOT</name>
<dbReference type="AlphaFoldDB" id="A0AA46AK00"/>
<dbReference type="PANTHER" id="PTHR11496">
    <property type="entry name" value="ALCOHOL DEHYDROGENASE"/>
    <property type="match status" value="1"/>
</dbReference>
<evidence type="ECO:0000256" key="2">
    <source>
        <dbReference type="ARBA" id="ARBA00023002"/>
    </source>
</evidence>
<evidence type="ECO:0000313" key="7">
    <source>
        <dbReference type="Proteomes" id="UP001158066"/>
    </source>
</evidence>
<accession>A0AA46AK00</accession>
<evidence type="ECO:0000259" key="4">
    <source>
        <dbReference type="Pfam" id="PF00465"/>
    </source>
</evidence>
<dbReference type="InterPro" id="IPR001670">
    <property type="entry name" value="ADH_Fe/GldA"/>
</dbReference>
<dbReference type="Gene3D" id="3.40.50.1970">
    <property type="match status" value="1"/>
</dbReference>
<keyword evidence="3" id="KW-0520">NAD</keyword>
<dbReference type="InterPro" id="IPR056798">
    <property type="entry name" value="ADH_Fe_C"/>
</dbReference>
<dbReference type="CDD" id="cd17814">
    <property type="entry name" value="Fe-ADH-like"/>
    <property type="match status" value="1"/>
</dbReference>
<dbReference type="RefSeq" id="WP_283410314.1">
    <property type="nucleotide sequence ID" value="NZ_FXUF01000014.1"/>
</dbReference>
<dbReference type="PANTHER" id="PTHR11496:SF102">
    <property type="entry name" value="ALCOHOL DEHYDROGENASE 4"/>
    <property type="match status" value="1"/>
</dbReference>
<dbReference type="Proteomes" id="UP001158066">
    <property type="component" value="Unassembled WGS sequence"/>
</dbReference>
<keyword evidence="2" id="KW-0560">Oxidoreductase</keyword>
<evidence type="ECO:0000256" key="1">
    <source>
        <dbReference type="ARBA" id="ARBA00007358"/>
    </source>
</evidence>
<dbReference type="PROSITE" id="PS00060">
    <property type="entry name" value="ADH_IRON_2"/>
    <property type="match status" value="1"/>
</dbReference>
<evidence type="ECO:0000256" key="3">
    <source>
        <dbReference type="ARBA" id="ARBA00023027"/>
    </source>
</evidence>
<dbReference type="Pfam" id="PF25137">
    <property type="entry name" value="ADH_Fe_C"/>
    <property type="match status" value="1"/>
</dbReference>
<dbReference type="Pfam" id="PF00465">
    <property type="entry name" value="Fe-ADH"/>
    <property type="match status" value="1"/>
</dbReference>
<keyword evidence="7" id="KW-1185">Reference proteome</keyword>
<dbReference type="GO" id="GO:0004022">
    <property type="term" value="F:alcohol dehydrogenase (NAD+) activity"/>
    <property type="evidence" value="ECO:0007669"/>
    <property type="project" value="TreeGrafter"/>
</dbReference>
<dbReference type="InterPro" id="IPR039697">
    <property type="entry name" value="Alcohol_dehydrogenase_Fe"/>
</dbReference>
<dbReference type="EMBL" id="FXUF01000014">
    <property type="protein sequence ID" value="SMP66763.1"/>
    <property type="molecule type" value="Genomic_DNA"/>
</dbReference>
<organism evidence="6 7">
    <name type="scientific">Anoxynatronum buryatiense</name>
    <dbReference type="NCBI Taxonomy" id="489973"/>
    <lineage>
        <taxon>Bacteria</taxon>
        <taxon>Bacillati</taxon>
        <taxon>Bacillota</taxon>
        <taxon>Clostridia</taxon>
        <taxon>Eubacteriales</taxon>
        <taxon>Clostridiaceae</taxon>
        <taxon>Anoxynatronum</taxon>
    </lineage>
</organism>
<evidence type="ECO:0000313" key="6">
    <source>
        <dbReference type="EMBL" id="SMP66763.1"/>
    </source>
</evidence>
<dbReference type="NCBIfam" id="NF041833">
    <property type="entry name" value="Fe_ADH_ErcA"/>
    <property type="match status" value="1"/>
</dbReference>
<proteinExistence type="inferred from homology"/>
<reference evidence="6" key="1">
    <citation type="submission" date="2017-05" db="EMBL/GenBank/DDBJ databases">
        <authorList>
            <person name="Varghese N."/>
            <person name="Submissions S."/>
        </authorList>
    </citation>
    <scope>NUCLEOTIDE SEQUENCE</scope>
    <source>
        <strain evidence="6">Su22</strain>
    </source>
</reference>
<dbReference type="PROSITE" id="PS00913">
    <property type="entry name" value="ADH_IRON_1"/>
    <property type="match status" value="1"/>
</dbReference>
<comment type="similarity">
    <text evidence="1">Belongs to the iron-containing alcohol dehydrogenase family.</text>
</comment>
<dbReference type="InterPro" id="IPR018211">
    <property type="entry name" value="ADH_Fe_CS"/>
</dbReference>